<sequence>MPKLYIDLETFSEVNLLTCGTHVYASNSEILLIAYAIGDAPAKVIIGGQFNEELLQVWNDPDYYVVAHNSHFDRTVLAAHGYTLPIERWYDTMVKAFAHSLPGRLGVLSEVFRLPSDKAKDKEGRRLILLFCKPRPKSSKLRRASQHTHPEEWQRFVEYARLDVEAMREIDKLTPKWNYLSSELALWHLDQRINDRGVCIDTELVCNAIKAIDLAQKVLASKTSKATNGDVVSANKRDALLKYILEAYGIELPDMQKSTLERRLNDPDLPEAVKELLLLRLNTATTSTAKYKTLFRSTSADGRLRGTLQFDGATRTGRWAGRMFQPQNLPRPTLKQDDINLGITALKAGGAELVYDDIMELTSSAIRGCIVAPAGSKLVIADLSNIEGRVLAWLAGEEWKLEAFRDYDRGTGHDLYKLAYAKAFNIRPEDVNKSQRQIGKVMELGLGYEGGVGAFLTFAANYGIDLEAMAEQAVIPDEIWQEAQRAWDWFVEQKRPTFGLSNTVWCVCDSFKRTWRQAHIKVSTFWKDLERAAVKVISTGRTMQCRRLTLDRQGAWLRIRLPSGRFVCYPAACVNDEDKLSYMGIDQYKKKWTRINTYGGKLVENVTQAVARDILADSMPKIEAAGYRIVLTVHDEIISEAPDTGAFSHEALASLMATNPSWAQGLPLAAAGFEDYRYRKD</sequence>
<dbReference type="PANTHER" id="PTHR10133:SF27">
    <property type="entry name" value="DNA POLYMERASE NU"/>
    <property type="match status" value="1"/>
</dbReference>
<dbReference type="InterPro" id="IPR001098">
    <property type="entry name" value="DNA-dir_DNA_pol_A_palm_dom"/>
</dbReference>
<dbReference type="InterPro" id="IPR043502">
    <property type="entry name" value="DNA/RNA_pol_sf"/>
</dbReference>
<dbReference type="SMART" id="SM00482">
    <property type="entry name" value="POLAc"/>
    <property type="match status" value="1"/>
</dbReference>
<reference evidence="7" key="1">
    <citation type="journal article" date="2017" name="MBio">
        <title>Type VI secretion-mediated competition in the bee gut microbiome.</title>
        <authorList>
            <person name="Steele M.I."/>
            <person name="Kwong W.K."/>
            <person name="Powell J.E."/>
            <person name="Whiteley M."/>
            <person name="Moran N.A."/>
        </authorList>
    </citation>
    <scope>NUCLEOTIDE SEQUENCE [LARGE SCALE GENOMIC DNA]</scope>
    <source>
        <strain evidence="7">WkB273</strain>
    </source>
</reference>
<dbReference type="Gene3D" id="1.10.150.20">
    <property type="entry name" value="5' to 3' exonuclease, C-terminal subdomain"/>
    <property type="match status" value="1"/>
</dbReference>
<evidence type="ECO:0000256" key="2">
    <source>
        <dbReference type="ARBA" id="ARBA00011541"/>
    </source>
</evidence>
<evidence type="ECO:0000256" key="3">
    <source>
        <dbReference type="ARBA" id="ARBA00012417"/>
    </source>
</evidence>
<dbReference type="GO" id="GO:0006302">
    <property type="term" value="P:double-strand break repair"/>
    <property type="evidence" value="ECO:0007669"/>
    <property type="project" value="TreeGrafter"/>
</dbReference>
<dbReference type="Pfam" id="PF00476">
    <property type="entry name" value="DNA_pol_A"/>
    <property type="match status" value="1"/>
</dbReference>
<dbReference type="GO" id="GO:0003677">
    <property type="term" value="F:DNA binding"/>
    <property type="evidence" value="ECO:0007669"/>
    <property type="project" value="InterPro"/>
</dbReference>
<dbReference type="EC" id="2.7.7.7" evidence="3"/>
<dbReference type="SUPFAM" id="SSF53098">
    <property type="entry name" value="Ribonuclease H-like"/>
    <property type="match status" value="1"/>
</dbReference>
<dbReference type="SUPFAM" id="SSF56672">
    <property type="entry name" value="DNA/RNA polymerases"/>
    <property type="match status" value="1"/>
</dbReference>
<evidence type="ECO:0000256" key="5">
    <source>
        <dbReference type="ARBA" id="ARBA00049244"/>
    </source>
</evidence>
<gene>
    <name evidence="7" type="ORF">BHC54_09420</name>
</gene>
<comment type="caution">
    <text evidence="7">The sequence shown here is derived from an EMBL/GenBank/DDBJ whole genome shotgun (WGS) entry which is preliminary data.</text>
</comment>
<dbReference type="Proteomes" id="UP000230202">
    <property type="component" value="Unassembled WGS sequence"/>
</dbReference>
<comment type="similarity">
    <text evidence="1">Belongs to the DNA polymerase type-A family.</text>
</comment>
<dbReference type="InterPro" id="IPR012337">
    <property type="entry name" value="RNaseH-like_sf"/>
</dbReference>
<dbReference type="EMBL" id="MEIL01000029">
    <property type="protein sequence ID" value="PIT38719.1"/>
    <property type="molecule type" value="Genomic_DNA"/>
</dbReference>
<dbReference type="Gene3D" id="3.30.420.10">
    <property type="entry name" value="Ribonuclease H-like superfamily/Ribonuclease H"/>
    <property type="match status" value="1"/>
</dbReference>
<dbReference type="Gene3D" id="3.30.70.370">
    <property type="match status" value="1"/>
</dbReference>
<evidence type="ECO:0000256" key="1">
    <source>
        <dbReference type="ARBA" id="ARBA00007705"/>
    </source>
</evidence>
<comment type="subunit">
    <text evidence="2">Single-chain monomer with multiple functions.</text>
</comment>
<evidence type="ECO:0000313" key="8">
    <source>
        <dbReference type="Proteomes" id="UP000230202"/>
    </source>
</evidence>
<accession>A0A2N9X6B6</accession>
<dbReference type="RefSeq" id="WP_100152595.1">
    <property type="nucleotide sequence ID" value="NZ_MEIL01000029.1"/>
</dbReference>
<evidence type="ECO:0000259" key="6">
    <source>
        <dbReference type="SMART" id="SM00482"/>
    </source>
</evidence>
<keyword evidence="8" id="KW-1185">Reference proteome</keyword>
<organism evidence="7 8">
    <name type="scientific">Snodgrassella alvi</name>
    <dbReference type="NCBI Taxonomy" id="1196083"/>
    <lineage>
        <taxon>Bacteria</taxon>
        <taxon>Pseudomonadati</taxon>
        <taxon>Pseudomonadota</taxon>
        <taxon>Betaproteobacteria</taxon>
        <taxon>Neisseriales</taxon>
        <taxon>Neisseriaceae</taxon>
        <taxon>Snodgrassella</taxon>
    </lineage>
</organism>
<dbReference type="PANTHER" id="PTHR10133">
    <property type="entry name" value="DNA POLYMERASE I"/>
    <property type="match status" value="1"/>
</dbReference>
<comment type="catalytic activity">
    <reaction evidence="5">
        <text>DNA(n) + a 2'-deoxyribonucleoside 5'-triphosphate = DNA(n+1) + diphosphate</text>
        <dbReference type="Rhea" id="RHEA:22508"/>
        <dbReference type="Rhea" id="RHEA-COMP:17339"/>
        <dbReference type="Rhea" id="RHEA-COMP:17340"/>
        <dbReference type="ChEBI" id="CHEBI:33019"/>
        <dbReference type="ChEBI" id="CHEBI:61560"/>
        <dbReference type="ChEBI" id="CHEBI:173112"/>
        <dbReference type="EC" id="2.7.7.7"/>
    </reaction>
</comment>
<evidence type="ECO:0000313" key="7">
    <source>
        <dbReference type="EMBL" id="PIT38719.1"/>
    </source>
</evidence>
<name>A0A2N9X6B6_9NEIS</name>
<proteinExistence type="inferred from homology"/>
<protein>
    <recommendedName>
        <fullName evidence="3">DNA-directed DNA polymerase</fullName>
        <ecNumber evidence="3">2.7.7.7</ecNumber>
    </recommendedName>
</protein>
<dbReference type="GO" id="GO:0003887">
    <property type="term" value="F:DNA-directed DNA polymerase activity"/>
    <property type="evidence" value="ECO:0007669"/>
    <property type="project" value="UniProtKB-EC"/>
</dbReference>
<evidence type="ECO:0000256" key="4">
    <source>
        <dbReference type="ARBA" id="ARBA00022705"/>
    </source>
</evidence>
<dbReference type="AlphaFoldDB" id="A0A2N9X6B6"/>
<keyword evidence="4" id="KW-0235">DNA replication</keyword>
<dbReference type="InterPro" id="IPR036397">
    <property type="entry name" value="RNaseH_sf"/>
</dbReference>
<dbReference type="InterPro" id="IPR002298">
    <property type="entry name" value="DNA_polymerase_A"/>
</dbReference>
<feature type="domain" description="DNA-directed DNA polymerase family A palm" evidence="6">
    <location>
        <begin position="363"/>
        <end position="645"/>
    </location>
</feature>
<dbReference type="GO" id="GO:0006261">
    <property type="term" value="P:DNA-templated DNA replication"/>
    <property type="evidence" value="ECO:0007669"/>
    <property type="project" value="InterPro"/>
</dbReference>